<evidence type="ECO:0000313" key="2">
    <source>
        <dbReference type="EMBL" id="KAB5587663.1"/>
    </source>
</evidence>
<evidence type="ECO:0008006" key="4">
    <source>
        <dbReference type="Google" id="ProtNLM"/>
    </source>
</evidence>
<dbReference type="Gene3D" id="2.60.120.260">
    <property type="entry name" value="Galactose-binding domain-like"/>
    <property type="match status" value="1"/>
</dbReference>
<keyword evidence="1" id="KW-1133">Transmembrane helix</keyword>
<keyword evidence="3" id="KW-1185">Reference proteome</keyword>
<dbReference type="Proteomes" id="UP000383932">
    <property type="component" value="Unassembled WGS sequence"/>
</dbReference>
<evidence type="ECO:0000256" key="1">
    <source>
        <dbReference type="SAM" id="Phobius"/>
    </source>
</evidence>
<dbReference type="EMBL" id="SSOP01000884">
    <property type="protein sequence ID" value="KAB5587663.1"/>
    <property type="molecule type" value="Genomic_DNA"/>
</dbReference>
<proteinExistence type="predicted"/>
<organism evidence="2 3">
    <name type="scientific">Ceratobasidium theobromae</name>
    <dbReference type="NCBI Taxonomy" id="1582974"/>
    <lineage>
        <taxon>Eukaryota</taxon>
        <taxon>Fungi</taxon>
        <taxon>Dikarya</taxon>
        <taxon>Basidiomycota</taxon>
        <taxon>Agaricomycotina</taxon>
        <taxon>Agaricomycetes</taxon>
        <taxon>Cantharellales</taxon>
        <taxon>Ceratobasidiaceae</taxon>
        <taxon>Ceratobasidium</taxon>
    </lineage>
</organism>
<dbReference type="AlphaFoldDB" id="A0A5N5Q848"/>
<gene>
    <name evidence="2" type="ORF">CTheo_8897</name>
</gene>
<accession>A0A5N5Q848</accession>
<dbReference type="OrthoDB" id="2576334at2759"/>
<comment type="caution">
    <text evidence="2">The sequence shown here is derived from an EMBL/GenBank/DDBJ whole genome shotgun (WGS) entry which is preliminary data.</text>
</comment>
<name>A0A5N5Q848_9AGAM</name>
<protein>
    <recommendedName>
        <fullName evidence="4">P12 domain containing protein</fullName>
    </recommendedName>
</protein>
<keyword evidence="1" id="KW-0472">Membrane</keyword>
<sequence>MVGPYIPFPINVTLSSPLFQLSPIASHNGSGWAPSCTTSDCLSASAWSNGAQNSTLELLFWGHDIAFDGNVRGDMQVQVTLDGNVVNWDPSGDVLFSIHGVDNLVQHMLSLRVANTAANAHLTINQVRINGSAFTDMIIPSVRWILPSNDSTFSYNGFVQHMSSPGLASTTTYISTSVGDKMSAKFNASAFVVYGPCGPSGGLIRVSTYTTQAIVNISTPFQADDCLLFQSQGMPSVSWHQLEIENMDGRQLGINRIEFFRTTTFSESEGRNATPWITVSSVVVAILVMVGIIIIYALLARSEETRTKIRKIFKLPR</sequence>
<evidence type="ECO:0000313" key="3">
    <source>
        <dbReference type="Proteomes" id="UP000383932"/>
    </source>
</evidence>
<feature type="transmembrane region" description="Helical" evidence="1">
    <location>
        <begin position="276"/>
        <end position="299"/>
    </location>
</feature>
<keyword evidence="1" id="KW-0812">Transmembrane</keyword>
<reference evidence="2 3" key="1">
    <citation type="journal article" date="2019" name="Fungal Biol. Biotechnol.">
        <title>Draft genome sequence of fastidious pathogen Ceratobasidium theobromae, which causes vascular-streak dieback in Theobroma cacao.</title>
        <authorList>
            <person name="Ali S.S."/>
            <person name="Asman A."/>
            <person name="Shao J."/>
            <person name="Firmansyah A.P."/>
            <person name="Susilo A.W."/>
            <person name="Rosmana A."/>
            <person name="McMahon P."/>
            <person name="Junaid M."/>
            <person name="Guest D."/>
            <person name="Kheng T.Y."/>
            <person name="Meinhardt L.W."/>
            <person name="Bailey B.A."/>
        </authorList>
    </citation>
    <scope>NUCLEOTIDE SEQUENCE [LARGE SCALE GENOMIC DNA]</scope>
    <source>
        <strain evidence="2 3">CT2</strain>
    </source>
</reference>